<proteinExistence type="predicted"/>
<evidence type="ECO:0000313" key="2">
    <source>
        <dbReference type="EMBL" id="CAH9063297.1"/>
    </source>
</evidence>
<evidence type="ECO:0000313" key="3">
    <source>
        <dbReference type="Proteomes" id="UP001152484"/>
    </source>
</evidence>
<dbReference type="EMBL" id="CAMAPE010000004">
    <property type="protein sequence ID" value="CAH9063297.1"/>
    <property type="molecule type" value="Genomic_DNA"/>
</dbReference>
<dbReference type="SUPFAM" id="SSF56672">
    <property type="entry name" value="DNA/RNA polymerases"/>
    <property type="match status" value="1"/>
</dbReference>
<evidence type="ECO:0000259" key="1">
    <source>
        <dbReference type="PROSITE" id="PS50878"/>
    </source>
</evidence>
<dbReference type="InterPro" id="IPR052343">
    <property type="entry name" value="Retrotransposon-Effector_Assoc"/>
</dbReference>
<gene>
    <name evidence="2" type="ORF">CEURO_LOCUS2028</name>
</gene>
<protein>
    <recommendedName>
        <fullName evidence="1">Reverse transcriptase domain-containing protein</fullName>
    </recommendedName>
</protein>
<keyword evidence="3" id="KW-1185">Reference proteome</keyword>
<accession>A0A9P1DYY5</accession>
<dbReference type="InterPro" id="IPR043502">
    <property type="entry name" value="DNA/RNA_pol_sf"/>
</dbReference>
<dbReference type="PANTHER" id="PTHR46890">
    <property type="entry name" value="NON-LTR RETROLELEMENT REVERSE TRANSCRIPTASE-LIKE PROTEIN-RELATED"/>
    <property type="match status" value="1"/>
</dbReference>
<comment type="caution">
    <text evidence="2">The sequence shown here is derived from an EMBL/GenBank/DDBJ whole genome shotgun (WGS) entry which is preliminary data.</text>
</comment>
<reference evidence="2" key="1">
    <citation type="submission" date="2022-07" db="EMBL/GenBank/DDBJ databases">
        <authorList>
            <person name="Macas J."/>
            <person name="Novak P."/>
            <person name="Neumann P."/>
        </authorList>
    </citation>
    <scope>NUCLEOTIDE SEQUENCE</scope>
</reference>
<dbReference type="PROSITE" id="PS50878">
    <property type="entry name" value="RT_POL"/>
    <property type="match status" value="1"/>
</dbReference>
<sequence length="234" mass="26123">MPKALKSTTILIPKTPSPKKFTHYRPISLTNFINKVCTRIITSRLIPILPRFISKEQIGFMAGENIHHHILLAKEILHHLDKKVWGHNIAVKLDLAQAFDRVSWEFLEGALNKIGHNAQATHLIMSNLSSTHISILINGQPHGYFRPQRGVKQGDPLSPYLFLINSECFSRGFKELINNNNITSYHIGGGVSTVSQLAFADDVLLFMNGGASFLRRLKGLLSSHAKATGQMINL</sequence>
<dbReference type="Pfam" id="PF00078">
    <property type="entry name" value="RVT_1"/>
    <property type="match status" value="1"/>
</dbReference>
<dbReference type="CDD" id="cd01650">
    <property type="entry name" value="RT_nLTR_like"/>
    <property type="match status" value="1"/>
</dbReference>
<name>A0A9P1DYY5_CUSEU</name>
<dbReference type="AlphaFoldDB" id="A0A9P1DYY5"/>
<dbReference type="Proteomes" id="UP001152484">
    <property type="component" value="Unassembled WGS sequence"/>
</dbReference>
<dbReference type="OrthoDB" id="411842at2759"/>
<feature type="domain" description="Reverse transcriptase" evidence="1">
    <location>
        <begin position="1"/>
        <end position="234"/>
    </location>
</feature>
<dbReference type="InterPro" id="IPR000477">
    <property type="entry name" value="RT_dom"/>
</dbReference>
<organism evidence="2 3">
    <name type="scientific">Cuscuta europaea</name>
    <name type="common">European dodder</name>
    <dbReference type="NCBI Taxonomy" id="41803"/>
    <lineage>
        <taxon>Eukaryota</taxon>
        <taxon>Viridiplantae</taxon>
        <taxon>Streptophyta</taxon>
        <taxon>Embryophyta</taxon>
        <taxon>Tracheophyta</taxon>
        <taxon>Spermatophyta</taxon>
        <taxon>Magnoliopsida</taxon>
        <taxon>eudicotyledons</taxon>
        <taxon>Gunneridae</taxon>
        <taxon>Pentapetalae</taxon>
        <taxon>asterids</taxon>
        <taxon>lamiids</taxon>
        <taxon>Solanales</taxon>
        <taxon>Convolvulaceae</taxon>
        <taxon>Cuscuteae</taxon>
        <taxon>Cuscuta</taxon>
        <taxon>Cuscuta subgen. Cuscuta</taxon>
    </lineage>
</organism>
<dbReference type="PANTHER" id="PTHR46890:SF48">
    <property type="entry name" value="RNA-DIRECTED DNA POLYMERASE"/>
    <property type="match status" value="1"/>
</dbReference>